<accession>C3YJ41</accession>
<dbReference type="SUPFAM" id="SSF57850">
    <property type="entry name" value="RING/U-box"/>
    <property type="match status" value="1"/>
</dbReference>
<feature type="domain" description="RING-type" evidence="7">
    <location>
        <begin position="680"/>
        <end position="722"/>
    </location>
</feature>
<dbReference type="SMART" id="SM00184">
    <property type="entry name" value="RING"/>
    <property type="match status" value="1"/>
</dbReference>
<dbReference type="AlphaFoldDB" id="C3YJ41"/>
<reference evidence="8" key="1">
    <citation type="journal article" date="2008" name="Nature">
        <title>The amphioxus genome and the evolution of the chordate karyotype.</title>
        <authorList>
            <consortium name="US DOE Joint Genome Institute (JGI-PGF)"/>
            <person name="Putnam N.H."/>
            <person name="Butts T."/>
            <person name="Ferrier D.E.K."/>
            <person name="Furlong R.F."/>
            <person name="Hellsten U."/>
            <person name="Kawashima T."/>
            <person name="Robinson-Rechavi M."/>
            <person name="Shoguchi E."/>
            <person name="Terry A."/>
            <person name="Yu J.-K."/>
            <person name="Benito-Gutierrez E.L."/>
            <person name="Dubchak I."/>
            <person name="Garcia-Fernandez J."/>
            <person name="Gibson-Brown J.J."/>
            <person name="Grigoriev I.V."/>
            <person name="Horton A.C."/>
            <person name="de Jong P.J."/>
            <person name="Jurka J."/>
            <person name="Kapitonov V.V."/>
            <person name="Kohara Y."/>
            <person name="Kuroki Y."/>
            <person name="Lindquist E."/>
            <person name="Lucas S."/>
            <person name="Osoegawa K."/>
            <person name="Pennacchio L.A."/>
            <person name="Salamov A.A."/>
            <person name="Satou Y."/>
            <person name="Sauka-Spengler T."/>
            <person name="Schmutz J."/>
            <person name="Shin-I T."/>
            <person name="Toyoda A."/>
            <person name="Bronner-Fraser M."/>
            <person name="Fujiyama A."/>
            <person name="Holland L.Z."/>
            <person name="Holland P.W.H."/>
            <person name="Satoh N."/>
            <person name="Rokhsar D.S."/>
        </authorList>
    </citation>
    <scope>NUCLEOTIDE SEQUENCE [LARGE SCALE GENOMIC DNA]</scope>
    <source>
        <strain evidence="8">S238N-H82</strain>
        <tissue evidence="8">Testes</tissue>
    </source>
</reference>
<protein>
    <submittedName>
        <fullName evidence="10 11">E3 ubiquitin-protein ligase RNF103-like</fullName>
    </submittedName>
</protein>
<dbReference type="OrthoDB" id="8062037at2759"/>
<dbReference type="InterPro" id="IPR013083">
    <property type="entry name" value="Znf_RING/FYVE/PHD"/>
</dbReference>
<dbReference type="GO" id="GO:0008270">
    <property type="term" value="F:zinc ion binding"/>
    <property type="evidence" value="ECO:0007669"/>
    <property type="project" value="UniProtKB-KW"/>
</dbReference>
<dbReference type="eggNOG" id="KOG0800">
    <property type="taxonomic scope" value="Eukaryota"/>
</dbReference>
<evidence type="ECO:0000256" key="2">
    <source>
        <dbReference type="ARBA" id="ARBA00022771"/>
    </source>
</evidence>
<feature type="signal peptide" evidence="6">
    <location>
        <begin position="1"/>
        <end position="24"/>
    </location>
</feature>
<evidence type="ECO:0000256" key="6">
    <source>
        <dbReference type="SAM" id="SignalP"/>
    </source>
</evidence>
<proteinExistence type="predicted"/>
<feature type="region of interest" description="Disordered" evidence="5">
    <location>
        <begin position="552"/>
        <end position="648"/>
    </location>
</feature>
<dbReference type="CDD" id="cd16473">
    <property type="entry name" value="RING-H2_RNF103"/>
    <property type="match status" value="1"/>
</dbReference>
<keyword evidence="9" id="KW-1185">Reference proteome</keyword>
<dbReference type="OMA" id="PDWLAWP"/>
<keyword evidence="2 4" id="KW-0863">Zinc-finger</keyword>
<dbReference type="EMBL" id="GG666517">
    <property type="protein sequence ID" value="EEN59703.1"/>
    <property type="molecule type" value="Genomic_DNA"/>
</dbReference>
<dbReference type="Gene3D" id="3.30.40.10">
    <property type="entry name" value="Zinc/RING finger domain, C3HC4 (zinc finger)"/>
    <property type="match status" value="1"/>
</dbReference>
<dbReference type="PROSITE" id="PS50089">
    <property type="entry name" value="ZF_RING_2"/>
    <property type="match status" value="1"/>
</dbReference>
<name>C3YJ41_BRAFL</name>
<dbReference type="RefSeq" id="XP_035674040.1">
    <property type="nucleotide sequence ID" value="XM_035818147.1"/>
</dbReference>
<keyword evidence="3" id="KW-0862">Zinc</keyword>
<evidence type="ECO:0000313" key="10">
    <source>
        <dbReference type="RefSeq" id="XP_035674040.1"/>
    </source>
</evidence>
<dbReference type="GO" id="GO:0016567">
    <property type="term" value="P:protein ubiquitination"/>
    <property type="evidence" value="ECO:0000318"/>
    <property type="project" value="GO_Central"/>
</dbReference>
<keyword evidence="1" id="KW-0479">Metal-binding</keyword>
<feature type="compositionally biased region" description="Pro residues" evidence="5">
    <location>
        <begin position="561"/>
        <end position="575"/>
    </location>
</feature>
<evidence type="ECO:0000256" key="5">
    <source>
        <dbReference type="SAM" id="MobiDB-lite"/>
    </source>
</evidence>
<feature type="chain" id="PRO_5044729195" evidence="6">
    <location>
        <begin position="25"/>
        <end position="737"/>
    </location>
</feature>
<dbReference type="GO" id="GO:0036503">
    <property type="term" value="P:ERAD pathway"/>
    <property type="evidence" value="ECO:0000318"/>
    <property type="project" value="GO_Central"/>
</dbReference>
<dbReference type="InterPro" id="IPR042494">
    <property type="entry name" value="RNF103"/>
</dbReference>
<dbReference type="KEGG" id="bfo:118414242"/>
<evidence type="ECO:0000259" key="7">
    <source>
        <dbReference type="PROSITE" id="PS50089"/>
    </source>
</evidence>
<evidence type="ECO:0000256" key="1">
    <source>
        <dbReference type="ARBA" id="ARBA00022723"/>
    </source>
</evidence>
<dbReference type="GeneID" id="118414242"/>
<dbReference type="InParanoid" id="C3YJ41"/>
<dbReference type="Pfam" id="PF13639">
    <property type="entry name" value="zf-RING_2"/>
    <property type="match status" value="1"/>
</dbReference>
<reference evidence="9" key="2">
    <citation type="journal article" date="2020" name="Nat. Ecol. Evol.">
        <title>Deeply conserved synteny resolves early events in vertebrate evolution.</title>
        <authorList>
            <person name="Simakov O."/>
            <person name="Marletaz F."/>
            <person name="Yue J.X."/>
            <person name="O'Connell B."/>
            <person name="Jenkins J."/>
            <person name="Brandt A."/>
            <person name="Calef R."/>
            <person name="Tung C.H."/>
            <person name="Huang T.K."/>
            <person name="Schmutz J."/>
            <person name="Satoh N."/>
            <person name="Yu J.K."/>
            <person name="Putnam N.H."/>
            <person name="Green R.E."/>
            <person name="Rokhsar D.S."/>
        </authorList>
    </citation>
    <scope>NUCLEOTIDE SEQUENCE [LARGE SCALE GENOMIC DNA]</scope>
    <source>
        <strain evidence="9">S238N-H82</strain>
    </source>
</reference>
<dbReference type="GO" id="GO:0005783">
    <property type="term" value="C:endoplasmic reticulum"/>
    <property type="evidence" value="ECO:0000318"/>
    <property type="project" value="GO_Central"/>
</dbReference>
<dbReference type="PANTHER" id="PTHR15302:SF0">
    <property type="entry name" value="E3 UBIQUITIN-PROTEIN LIGASE RNF103"/>
    <property type="match status" value="1"/>
</dbReference>
<evidence type="ECO:0000313" key="11">
    <source>
        <dbReference type="RefSeq" id="XP_035674041.1"/>
    </source>
</evidence>
<evidence type="ECO:0000256" key="3">
    <source>
        <dbReference type="ARBA" id="ARBA00022833"/>
    </source>
</evidence>
<dbReference type="GO" id="GO:0004842">
    <property type="term" value="F:ubiquitin-protein transferase activity"/>
    <property type="evidence" value="ECO:0000318"/>
    <property type="project" value="GO_Central"/>
</dbReference>
<feature type="compositionally biased region" description="Polar residues" evidence="5">
    <location>
        <begin position="592"/>
        <end position="606"/>
    </location>
</feature>
<dbReference type="RefSeq" id="XP_035674041.1">
    <property type="nucleotide sequence ID" value="XM_035818148.1"/>
</dbReference>
<keyword evidence="6" id="KW-0732">Signal</keyword>
<sequence length="737" mass="82287">MLVRLLLLLVYLCLLLVAVRLLEAATWFEAGFLAGQVLDPLSISVRRLKMILDSRGISYKGVLEKKELTDLVENSGEPKEGEVLLAAEDEDTEPTSTNFTGRAHFYEEVEDTKDSVWLVQVIPEDHIPLLGPQQWKSLVRKVSRFGIRTGTFKCQLDRKLCWRKGWDRPSLALALPRGHQAKGHISVQVFNTPSKEQTILDWINQHLSSRTHSVLSPHQLQTDWLMKNRTHPVQVVFFSRLKQPPMFYSALSVKFTGRVKFGYMRLNNSRNRLDISGREKIPGILVITPERRYWYGTGKGELLNLQSMQTYLRTMQPEVNDIFLVCVVVVNLMAVLEVFLCGGQVGVGVLRLLWAVGKYNCVLLMVCLPVVGLFQLPCMEGVVQAGLTALRNISSSGLVAQARQDWLLYSSHKPFLVGTFLLYSMAVGIVASRWKSGEEMASETTPTEQAGTNGWWSSFMNYLFQPISTFNHTRPPNLIGLEDGLDYLIERLAVPDLWLHPVIPTDYVRNLPVWLYKGKMPLVRKVCSKCCGWGGSADQAAMVMKLPTVGHTESNRVMSLPPSPRRPGHRPPSPSRHPSQAHKCNKTRSTDDTPLSYSDNHSSDQAKCTCGERSKGASDHGNVYGHDVNVPSKHNNSPSGHGPPPVMPTPSLDKPCTCGNPQQTSSASGFPLGILPCEDCAICLEEYEVGCSLLGLPCGHSFHERCIMMWLSAGNHCCPVCRWPAFKFKPALHLHSE</sequence>
<organism>
    <name type="scientific">Branchiostoma floridae</name>
    <name type="common">Florida lancelet</name>
    <name type="synonym">Amphioxus</name>
    <dbReference type="NCBI Taxonomy" id="7739"/>
    <lineage>
        <taxon>Eukaryota</taxon>
        <taxon>Metazoa</taxon>
        <taxon>Chordata</taxon>
        <taxon>Cephalochordata</taxon>
        <taxon>Leptocardii</taxon>
        <taxon>Amphioxiformes</taxon>
        <taxon>Branchiostomatidae</taxon>
        <taxon>Branchiostoma</taxon>
    </lineage>
</organism>
<dbReference type="PANTHER" id="PTHR15302">
    <property type="entry name" value="E3 UBIQUITIN-PROTEIN LIGASE RNF103"/>
    <property type="match status" value="1"/>
</dbReference>
<dbReference type="InterPro" id="IPR001841">
    <property type="entry name" value="Znf_RING"/>
</dbReference>
<dbReference type="STRING" id="7739.C3YJ41"/>
<reference evidence="10 11" key="3">
    <citation type="submission" date="2025-04" db="UniProtKB">
        <authorList>
            <consortium name="RefSeq"/>
        </authorList>
    </citation>
    <scope>IDENTIFICATION</scope>
    <source>
        <strain evidence="10 11">S238N-H82</strain>
        <tissue evidence="10 11">Testes</tissue>
    </source>
</reference>
<gene>
    <name evidence="10 11" type="primary">LOC118414242</name>
    <name evidence="8" type="ORF">BRAFLDRAFT_126897</name>
</gene>
<evidence type="ECO:0000256" key="4">
    <source>
        <dbReference type="PROSITE-ProRule" id="PRU00175"/>
    </source>
</evidence>
<evidence type="ECO:0000313" key="8">
    <source>
        <dbReference type="EMBL" id="EEN59703.1"/>
    </source>
</evidence>
<dbReference type="Proteomes" id="UP000001554">
    <property type="component" value="Chromosome 4"/>
</dbReference>
<evidence type="ECO:0000313" key="9">
    <source>
        <dbReference type="Proteomes" id="UP000001554"/>
    </source>
</evidence>